<dbReference type="InterPro" id="IPR017970">
    <property type="entry name" value="Homeobox_CS"/>
</dbReference>
<dbReference type="GO" id="GO:0000981">
    <property type="term" value="F:DNA-binding transcription factor activity, RNA polymerase II-specific"/>
    <property type="evidence" value="ECO:0007669"/>
    <property type="project" value="InterPro"/>
</dbReference>
<feature type="compositionally biased region" description="Basic and acidic residues" evidence="7">
    <location>
        <begin position="241"/>
        <end position="251"/>
    </location>
</feature>
<reference evidence="10" key="1">
    <citation type="submission" date="2025-08" db="UniProtKB">
        <authorList>
            <consortium name="RefSeq"/>
        </authorList>
    </citation>
    <scope>IDENTIFICATION</scope>
    <source>
        <tissue evidence="10">Blood</tissue>
    </source>
</reference>
<evidence type="ECO:0000256" key="5">
    <source>
        <dbReference type="ARBA" id="ARBA00023242"/>
    </source>
</evidence>
<dbReference type="Proteomes" id="UP001190640">
    <property type="component" value="Chromosome 16"/>
</dbReference>
<organism evidence="9 10">
    <name type="scientific">Eublepharis macularius</name>
    <name type="common">Leopard gecko</name>
    <name type="synonym">Cyrtodactylus macularius</name>
    <dbReference type="NCBI Taxonomy" id="481883"/>
    <lineage>
        <taxon>Eukaryota</taxon>
        <taxon>Metazoa</taxon>
        <taxon>Chordata</taxon>
        <taxon>Craniata</taxon>
        <taxon>Vertebrata</taxon>
        <taxon>Euteleostomi</taxon>
        <taxon>Lepidosauria</taxon>
        <taxon>Squamata</taxon>
        <taxon>Bifurcata</taxon>
        <taxon>Gekkota</taxon>
        <taxon>Eublepharidae</taxon>
        <taxon>Eublepharinae</taxon>
        <taxon>Eublepharis</taxon>
    </lineage>
</organism>
<dbReference type="FunFam" id="1.10.10.60:FF:000003">
    <property type="entry name" value="Iroquois-class homeobox protein IRX"/>
    <property type="match status" value="1"/>
</dbReference>
<feature type="compositionally biased region" description="Basic and acidic residues" evidence="7">
    <location>
        <begin position="204"/>
        <end position="213"/>
    </location>
</feature>
<gene>
    <name evidence="10" type="primary">IRX5</name>
</gene>
<dbReference type="InterPro" id="IPR001356">
    <property type="entry name" value="HD"/>
</dbReference>
<feature type="domain" description="Homeobox" evidence="8">
    <location>
        <begin position="117"/>
        <end position="174"/>
    </location>
</feature>
<keyword evidence="3 6" id="KW-0238">DNA-binding</keyword>
<protein>
    <submittedName>
        <fullName evidence="10">Iroquois-class homeodomain protein IRX-5 isoform X1</fullName>
    </submittedName>
</protein>
<dbReference type="GO" id="GO:0030182">
    <property type="term" value="P:neuron differentiation"/>
    <property type="evidence" value="ECO:0007669"/>
    <property type="project" value="TreeGrafter"/>
</dbReference>
<dbReference type="SMART" id="SM00548">
    <property type="entry name" value="IRO"/>
    <property type="match status" value="1"/>
</dbReference>
<dbReference type="Gene3D" id="1.10.10.60">
    <property type="entry name" value="Homeodomain-like"/>
    <property type="match status" value="1"/>
</dbReference>
<proteinExistence type="inferred from homology"/>
<dbReference type="KEGG" id="emc:129344104"/>
<evidence type="ECO:0000256" key="4">
    <source>
        <dbReference type="ARBA" id="ARBA00023155"/>
    </source>
</evidence>
<dbReference type="GO" id="GO:0005634">
    <property type="term" value="C:nucleus"/>
    <property type="evidence" value="ECO:0007669"/>
    <property type="project" value="UniProtKB-SubCell"/>
</dbReference>
<dbReference type="InterPro" id="IPR008422">
    <property type="entry name" value="KN_HD"/>
</dbReference>
<dbReference type="CDD" id="cd00086">
    <property type="entry name" value="homeodomain"/>
    <property type="match status" value="1"/>
</dbReference>
<evidence type="ECO:0000259" key="8">
    <source>
        <dbReference type="PROSITE" id="PS50071"/>
    </source>
</evidence>
<evidence type="ECO:0000313" key="10">
    <source>
        <dbReference type="RefSeq" id="XP_054856579.1"/>
    </source>
</evidence>
<keyword evidence="5 6" id="KW-0539">Nucleus</keyword>
<evidence type="ECO:0000256" key="7">
    <source>
        <dbReference type="SAM" id="MobiDB-lite"/>
    </source>
</evidence>
<evidence type="ECO:0000256" key="6">
    <source>
        <dbReference type="PROSITE-ProRule" id="PRU00108"/>
    </source>
</evidence>
<dbReference type="GeneID" id="129344104"/>
<dbReference type="CTD" id="10265"/>
<keyword evidence="9" id="KW-1185">Reference proteome</keyword>
<feature type="compositionally biased region" description="Low complexity" evidence="7">
    <location>
        <begin position="357"/>
        <end position="377"/>
    </location>
</feature>
<evidence type="ECO:0000256" key="3">
    <source>
        <dbReference type="ARBA" id="ARBA00023125"/>
    </source>
</evidence>
<dbReference type="SMART" id="SM00389">
    <property type="entry name" value="HOX"/>
    <property type="match status" value="1"/>
</dbReference>
<dbReference type="PROSITE" id="PS50071">
    <property type="entry name" value="HOMEOBOX_2"/>
    <property type="match status" value="1"/>
</dbReference>
<feature type="region of interest" description="Disordered" evidence="7">
    <location>
        <begin position="177"/>
        <end position="378"/>
    </location>
</feature>
<feature type="compositionally biased region" description="Acidic residues" evidence="7">
    <location>
        <begin position="186"/>
        <end position="203"/>
    </location>
</feature>
<dbReference type="RefSeq" id="XP_054856579.1">
    <property type="nucleotide sequence ID" value="XM_055000604.1"/>
</dbReference>
<dbReference type="InterPro" id="IPR003893">
    <property type="entry name" value="Iroquois_homeo"/>
</dbReference>
<dbReference type="PANTHER" id="PTHR11211:SF17">
    <property type="entry name" value="IROQUOIS-CLASS HOMEODOMAIN PROTEIN IRX-5"/>
    <property type="match status" value="1"/>
</dbReference>
<dbReference type="AlphaFoldDB" id="A0AA97LIF4"/>
<dbReference type="GO" id="GO:0000978">
    <property type="term" value="F:RNA polymerase II cis-regulatory region sequence-specific DNA binding"/>
    <property type="evidence" value="ECO:0007669"/>
    <property type="project" value="TreeGrafter"/>
</dbReference>
<comment type="subcellular location">
    <subcellularLocation>
        <location evidence="1 6">Nucleus</location>
    </subcellularLocation>
</comment>
<keyword evidence="4 6" id="KW-0371">Homeobox</keyword>
<name>A0AA97LIF4_EUBMA</name>
<dbReference type="GO" id="GO:0048468">
    <property type="term" value="P:cell development"/>
    <property type="evidence" value="ECO:0007669"/>
    <property type="project" value="TreeGrafter"/>
</dbReference>
<dbReference type="SUPFAM" id="SSF46689">
    <property type="entry name" value="Homeodomain-like"/>
    <property type="match status" value="1"/>
</dbReference>
<feature type="DNA-binding region" description="Homeobox" evidence="6">
    <location>
        <begin position="119"/>
        <end position="175"/>
    </location>
</feature>
<sequence length="468" mass="49613">MSYPQSYLYQPSASLALYSCPAYSTSVISGPRTDELGRSSSGSAFSPYAGSTAFSAPSPGYNSHLQYGTDPAAAAAAAFSSYVGSPYDHTPGMAGSLGYHPYAAPLGSYPYGDPAYRKNATRDATATLKAWLNEHRKNPYPTKGEKIMLAIITKMTLTQVSTWFANARRRLKKENKMTWTPRNRSEDEEEEENIDLEKNDEDDPQKLEEKGDPEATETGAGGVEQKGSAPGKDSDGALSDSDCKDATEDAPSKGAPGCSPPLAHCVPGRLLLQATHEEPSPAHPPPLQYRPPSAELHPLHPSNNGRSVIHSPQPPPQAAALSKPKLWSLAEIATSADKAKEGGGQGNGEAPLPGPPSLGAAGSAQQSPPSRSPSAAQCPFPNSTAVLSRQLYYTNPFYPGYTNYGSFGHLHNAGAAGNASPHFNGLNQTLLNRAEALAKETKLLRSQSQLELCKDSSYELKKGGSPVS</sequence>
<dbReference type="Pfam" id="PF05920">
    <property type="entry name" value="Homeobox_KN"/>
    <property type="match status" value="1"/>
</dbReference>
<dbReference type="PROSITE" id="PS00027">
    <property type="entry name" value="HOMEOBOX_1"/>
    <property type="match status" value="1"/>
</dbReference>
<accession>A0AA97LIF4</accession>
<comment type="similarity">
    <text evidence="2">Belongs to the TALE/IRO homeobox family.</text>
</comment>
<evidence type="ECO:0000313" key="9">
    <source>
        <dbReference type="Proteomes" id="UP001190640"/>
    </source>
</evidence>
<dbReference type="PANTHER" id="PTHR11211">
    <property type="entry name" value="IROQUOIS-CLASS HOMEODOMAIN PROTEIN IRX"/>
    <property type="match status" value="1"/>
</dbReference>
<evidence type="ECO:0000256" key="2">
    <source>
        <dbReference type="ARBA" id="ARBA00008446"/>
    </source>
</evidence>
<evidence type="ECO:0000256" key="1">
    <source>
        <dbReference type="ARBA" id="ARBA00004123"/>
    </source>
</evidence>
<dbReference type="InterPro" id="IPR009057">
    <property type="entry name" value="Homeodomain-like_sf"/>
</dbReference>